<evidence type="ECO:0000313" key="2">
    <source>
        <dbReference type="Proteomes" id="UP001256673"/>
    </source>
</evidence>
<sequence>MPAEEIEDSPPRRSRARLQQWVAEFVDLGYLVASNIRIVDQEDSEGRDTGLVVVGLVHAEGSIYLEPAGYDEPIWHLTLSATEHDETMPHHVLASLAAELVVAGNLCTFLQWKSLEWDRQSGHHHRT</sequence>
<gene>
    <name evidence="1" type="ORF">RWH43_17400</name>
</gene>
<name>A0ABU3S082_9MICO</name>
<organism evidence="1 2">
    <name type="scientific">Microbacterium algihabitans</name>
    <dbReference type="NCBI Taxonomy" id="3075992"/>
    <lineage>
        <taxon>Bacteria</taxon>
        <taxon>Bacillati</taxon>
        <taxon>Actinomycetota</taxon>
        <taxon>Actinomycetes</taxon>
        <taxon>Micrococcales</taxon>
        <taxon>Microbacteriaceae</taxon>
        <taxon>Microbacterium</taxon>
    </lineage>
</organism>
<protein>
    <submittedName>
        <fullName evidence="1">Uncharacterized protein</fullName>
    </submittedName>
</protein>
<keyword evidence="2" id="KW-1185">Reference proteome</keyword>
<reference evidence="1 2" key="1">
    <citation type="submission" date="2023-09" db="EMBL/GenBank/DDBJ databases">
        <title>Microbacterium fusihabitans sp. nov., Microbacterium phycihabitans sp. nov., and Microbacterium cervinum sp. nov., isolated from dried seaweeds of beach.</title>
        <authorList>
            <person name="Lee S.D."/>
        </authorList>
    </citation>
    <scope>NUCLEOTIDE SEQUENCE [LARGE SCALE GENOMIC DNA]</scope>
    <source>
        <strain evidence="1 2">KSW2-21</strain>
    </source>
</reference>
<evidence type="ECO:0000313" key="1">
    <source>
        <dbReference type="EMBL" id="MDU0328539.1"/>
    </source>
</evidence>
<comment type="caution">
    <text evidence="1">The sequence shown here is derived from an EMBL/GenBank/DDBJ whole genome shotgun (WGS) entry which is preliminary data.</text>
</comment>
<dbReference type="Proteomes" id="UP001256673">
    <property type="component" value="Unassembled WGS sequence"/>
</dbReference>
<dbReference type="RefSeq" id="WP_316002132.1">
    <property type="nucleotide sequence ID" value="NZ_JAWDIU010000008.1"/>
</dbReference>
<dbReference type="EMBL" id="JAWDIU010000008">
    <property type="protein sequence ID" value="MDU0328539.1"/>
    <property type="molecule type" value="Genomic_DNA"/>
</dbReference>
<accession>A0ABU3S082</accession>
<proteinExistence type="predicted"/>